<evidence type="ECO:0000256" key="4">
    <source>
        <dbReference type="ARBA" id="ARBA00023004"/>
    </source>
</evidence>
<dbReference type="AlphaFoldDB" id="A0A222VRU5"/>
<evidence type="ECO:0000313" key="7">
    <source>
        <dbReference type="Proteomes" id="UP000199494"/>
    </source>
</evidence>
<dbReference type="OrthoDB" id="5243643at2"/>
<dbReference type="SUPFAM" id="SSF55961">
    <property type="entry name" value="Bet v1-like"/>
    <property type="match status" value="1"/>
</dbReference>
<evidence type="ECO:0000256" key="5">
    <source>
        <dbReference type="ARBA" id="ARBA00023014"/>
    </source>
</evidence>
<name>A0A222VRU5_9PSEU</name>
<keyword evidence="5" id="KW-0411">Iron-sulfur</keyword>
<keyword evidence="1" id="KW-0001">2Fe-2S</keyword>
<keyword evidence="7" id="KW-1185">Reference proteome</keyword>
<dbReference type="GO" id="GO:0046872">
    <property type="term" value="F:metal ion binding"/>
    <property type="evidence" value="ECO:0007669"/>
    <property type="project" value="UniProtKB-KW"/>
</dbReference>
<gene>
    <name evidence="6" type="ORF">SAMN05421630_110139</name>
</gene>
<accession>A0A222VRU5</accession>
<dbReference type="PROSITE" id="PS51296">
    <property type="entry name" value="RIESKE"/>
    <property type="match status" value="1"/>
</dbReference>
<protein>
    <submittedName>
        <fullName evidence="6">Rieske [2Fe-2S] domain-containing protein</fullName>
    </submittedName>
</protein>
<organism evidence="6 7">
    <name type="scientific">Prauserella marina</name>
    <dbReference type="NCBI Taxonomy" id="530584"/>
    <lineage>
        <taxon>Bacteria</taxon>
        <taxon>Bacillati</taxon>
        <taxon>Actinomycetota</taxon>
        <taxon>Actinomycetes</taxon>
        <taxon>Pseudonocardiales</taxon>
        <taxon>Pseudonocardiaceae</taxon>
        <taxon>Prauserella</taxon>
    </lineage>
</organism>
<dbReference type="STRING" id="530584.SAMN05421630_110139"/>
<evidence type="ECO:0000256" key="3">
    <source>
        <dbReference type="ARBA" id="ARBA00023002"/>
    </source>
</evidence>
<evidence type="ECO:0000256" key="2">
    <source>
        <dbReference type="ARBA" id="ARBA00022723"/>
    </source>
</evidence>
<dbReference type="Gene3D" id="3.90.380.10">
    <property type="entry name" value="Naphthalene 1,2-dioxygenase Alpha Subunit, Chain A, domain 1"/>
    <property type="match status" value="1"/>
</dbReference>
<keyword evidence="2" id="KW-0479">Metal-binding</keyword>
<dbReference type="PANTHER" id="PTHR21266:SF59">
    <property type="entry name" value="BLR4922 PROTEIN"/>
    <property type="match status" value="1"/>
</dbReference>
<dbReference type="InterPro" id="IPR017941">
    <property type="entry name" value="Rieske_2Fe-2S"/>
</dbReference>
<sequence>MLTREQNERLVRTNKGTEMGTLLRRYWIPALLAEEIPEPDCPPVRVQLLGEKLIAFRDTEGRIGLIDEFCSHRTASLFFGRNEECGLRCAYHGWKYDVNGNCVDMPSEPPESRFREKIKQTAYPCVERGGVIWAYLGPPELKPEAPELEWATLPSSRVFVSKRIQETNFMQAMEGGIDSSHVSFAHRFNMDNDPMHAGTDGLKYLKADTRPKFEVIESDGGLLIGARRNADEEEYYWRITQWIMPWYTIIPPFGTHNPLGAHAWVPIDDETCWAWSINYHPTRDLREDELASMRAGEGIHVKYVPGTYRTLANKDNDYLIDREAQRDKLTFSGVEGISAQDFSLQESMGPIVDRTKERLGTSDAAIILARRRLLAAAEDAADGESPLPGELTEHHAVRSASVLLPKSVPFNEGARDALVVHPGEEFVSI</sequence>
<dbReference type="CDD" id="cd03479">
    <property type="entry name" value="Rieske_RO_Alpha_PhDO_like"/>
    <property type="match status" value="1"/>
</dbReference>
<proteinExistence type="predicted"/>
<dbReference type="GO" id="GO:0051537">
    <property type="term" value="F:2 iron, 2 sulfur cluster binding"/>
    <property type="evidence" value="ECO:0007669"/>
    <property type="project" value="UniProtKB-KW"/>
</dbReference>
<keyword evidence="4" id="KW-0408">Iron</keyword>
<dbReference type="Pfam" id="PF19301">
    <property type="entry name" value="LigXa_C"/>
    <property type="match status" value="1"/>
</dbReference>
<dbReference type="SUPFAM" id="SSF50022">
    <property type="entry name" value="ISP domain"/>
    <property type="match status" value="1"/>
</dbReference>
<dbReference type="KEGG" id="pmad:BAY61_17900"/>
<keyword evidence="3" id="KW-0560">Oxidoreductase</keyword>
<dbReference type="CDD" id="cd08878">
    <property type="entry name" value="RHO_alpha_C_DMO-like"/>
    <property type="match status" value="1"/>
</dbReference>
<dbReference type="InterPro" id="IPR050584">
    <property type="entry name" value="Cholesterol_7-desaturase"/>
</dbReference>
<dbReference type="Proteomes" id="UP000199494">
    <property type="component" value="Unassembled WGS sequence"/>
</dbReference>
<dbReference type="InterPro" id="IPR036922">
    <property type="entry name" value="Rieske_2Fe-2S_sf"/>
</dbReference>
<dbReference type="Gene3D" id="2.102.10.10">
    <property type="entry name" value="Rieske [2Fe-2S] iron-sulphur domain"/>
    <property type="match status" value="1"/>
</dbReference>
<reference evidence="6 7" key="1">
    <citation type="submission" date="2016-10" db="EMBL/GenBank/DDBJ databases">
        <authorList>
            <person name="de Groot N.N."/>
        </authorList>
    </citation>
    <scope>NUCLEOTIDE SEQUENCE [LARGE SCALE GENOMIC DNA]</scope>
    <source>
        <strain evidence="6 7">CGMCC 4.5506</strain>
    </source>
</reference>
<dbReference type="InterPro" id="IPR045623">
    <property type="entry name" value="LigXa_C"/>
</dbReference>
<dbReference type="GO" id="GO:0016705">
    <property type="term" value="F:oxidoreductase activity, acting on paired donors, with incorporation or reduction of molecular oxygen"/>
    <property type="evidence" value="ECO:0007669"/>
    <property type="project" value="UniProtKB-ARBA"/>
</dbReference>
<dbReference type="PANTHER" id="PTHR21266">
    <property type="entry name" value="IRON-SULFUR DOMAIN CONTAINING PROTEIN"/>
    <property type="match status" value="1"/>
</dbReference>
<dbReference type="Pfam" id="PF00355">
    <property type="entry name" value="Rieske"/>
    <property type="match status" value="1"/>
</dbReference>
<evidence type="ECO:0000256" key="1">
    <source>
        <dbReference type="ARBA" id="ARBA00022714"/>
    </source>
</evidence>
<dbReference type="EMBL" id="FMZE01000010">
    <property type="protein sequence ID" value="SDD59952.1"/>
    <property type="molecule type" value="Genomic_DNA"/>
</dbReference>
<evidence type="ECO:0000313" key="6">
    <source>
        <dbReference type="EMBL" id="SDD59952.1"/>
    </source>
</evidence>
<dbReference type="GO" id="GO:0004497">
    <property type="term" value="F:monooxygenase activity"/>
    <property type="evidence" value="ECO:0007669"/>
    <property type="project" value="UniProtKB-ARBA"/>
</dbReference>
<dbReference type="RefSeq" id="WP_091808741.1">
    <property type="nucleotide sequence ID" value="NZ_CP016353.1"/>
</dbReference>